<dbReference type="PANTHER" id="PTHR30588:SF0">
    <property type="entry name" value="BRANCHED-CHAIN AMINO ACID PERMEASE BRNQ"/>
    <property type="match status" value="1"/>
</dbReference>
<evidence type="ECO:0000313" key="10">
    <source>
        <dbReference type="EMBL" id="GGD49294.1"/>
    </source>
</evidence>
<feature type="transmembrane region" description="Helical" evidence="9">
    <location>
        <begin position="345"/>
        <end position="367"/>
    </location>
</feature>
<feature type="transmembrane region" description="Helical" evidence="9">
    <location>
        <begin position="419"/>
        <end position="438"/>
    </location>
</feature>
<evidence type="ECO:0000256" key="7">
    <source>
        <dbReference type="ARBA" id="ARBA00022989"/>
    </source>
</evidence>
<dbReference type="EMBL" id="BMFH01000001">
    <property type="protein sequence ID" value="GGD49294.1"/>
    <property type="molecule type" value="Genomic_DNA"/>
</dbReference>
<feature type="transmembrane region" description="Helical" evidence="9">
    <location>
        <begin position="24"/>
        <end position="43"/>
    </location>
</feature>
<keyword evidence="4" id="KW-1003">Cell membrane</keyword>
<evidence type="ECO:0000256" key="2">
    <source>
        <dbReference type="ARBA" id="ARBA00008540"/>
    </source>
</evidence>
<feature type="transmembrane region" description="Helical" evidence="9">
    <location>
        <begin position="289"/>
        <end position="310"/>
    </location>
</feature>
<feature type="transmembrane region" description="Helical" evidence="9">
    <location>
        <begin position="200"/>
        <end position="222"/>
    </location>
</feature>
<accession>A0ABQ1QZ75</accession>
<keyword evidence="3" id="KW-0813">Transport</keyword>
<keyword evidence="5 9" id="KW-0812">Transmembrane</keyword>
<protein>
    <submittedName>
        <fullName evidence="10">Branched-chain amino acid transport system carrier protein</fullName>
    </submittedName>
</protein>
<dbReference type="InterPro" id="IPR004685">
    <property type="entry name" value="Brnchd-chn_aa_trnsp_Livcs"/>
</dbReference>
<evidence type="ECO:0000256" key="3">
    <source>
        <dbReference type="ARBA" id="ARBA00022448"/>
    </source>
</evidence>
<gene>
    <name evidence="10" type="primary">brnQ-1</name>
    <name evidence="10" type="ORF">GCM10011361_15010</name>
</gene>
<keyword evidence="6" id="KW-0029">Amino-acid transport</keyword>
<evidence type="ECO:0000256" key="1">
    <source>
        <dbReference type="ARBA" id="ARBA00004651"/>
    </source>
</evidence>
<evidence type="ECO:0000256" key="6">
    <source>
        <dbReference type="ARBA" id="ARBA00022970"/>
    </source>
</evidence>
<evidence type="ECO:0000256" key="4">
    <source>
        <dbReference type="ARBA" id="ARBA00022475"/>
    </source>
</evidence>
<evidence type="ECO:0000313" key="11">
    <source>
        <dbReference type="Proteomes" id="UP000625780"/>
    </source>
</evidence>
<proteinExistence type="inferred from homology"/>
<feature type="transmembrane region" description="Helical" evidence="9">
    <location>
        <begin position="87"/>
        <end position="110"/>
    </location>
</feature>
<sequence length="442" mass="48160">MIPDLDFSIIFQQYLSYMRQVRELLVTAFALFSLFFGAGNLILPPMLGFKAGPDWWLVALGFAVSAVFIAILGIRAHARLQGTIFDFGVKVSPAFSLVYCYIVYAISISLPSPRTASVTHEMAIAPFFEVSSLATSFFYFGLVLVFALNRNKILDIIGKLMTPAILLILLAIIGLIIFSKPFEFVEPLIAHPFSYSILEGYQTFDAIGAVVVGGVIIVSVNLKNNKTYEEKRKLIANAGWLAGGTLLLVYSGLMLSAALMQSDFETDISRTALLQQMSLFALGPVGRGLFSILVGLACFTTAVGVVTGTADFVRSRFSDSKSAYVITAVIGSLLGVLMGQLEVGYIIDVALPALMFIYPITIVLIILNALPERWASAGVFKSVVWVTILFSIPDFLQSLNLGIDLKAVNTLIPLSDMQLGWVLPAFLALIVANGRTFFKKRN</sequence>
<comment type="caution">
    <text evidence="10">The sequence shown here is derived from an EMBL/GenBank/DDBJ whole genome shotgun (WGS) entry which is preliminary data.</text>
</comment>
<evidence type="ECO:0000256" key="8">
    <source>
        <dbReference type="ARBA" id="ARBA00023136"/>
    </source>
</evidence>
<dbReference type="Pfam" id="PF05525">
    <property type="entry name" value="Branch_AA_trans"/>
    <property type="match status" value="1"/>
</dbReference>
<comment type="subcellular location">
    <subcellularLocation>
        <location evidence="1">Cell membrane</location>
        <topology evidence="1">Multi-pass membrane protein</topology>
    </subcellularLocation>
</comment>
<feature type="transmembrane region" description="Helical" evidence="9">
    <location>
        <begin position="379"/>
        <end position="399"/>
    </location>
</feature>
<feature type="transmembrane region" description="Helical" evidence="9">
    <location>
        <begin position="322"/>
        <end position="339"/>
    </location>
</feature>
<feature type="transmembrane region" description="Helical" evidence="9">
    <location>
        <begin position="234"/>
        <end position="260"/>
    </location>
</feature>
<evidence type="ECO:0000256" key="9">
    <source>
        <dbReference type="SAM" id="Phobius"/>
    </source>
</evidence>
<feature type="transmembrane region" description="Helical" evidence="9">
    <location>
        <begin position="130"/>
        <end position="148"/>
    </location>
</feature>
<keyword evidence="11" id="KW-1185">Reference proteome</keyword>
<evidence type="ECO:0000256" key="5">
    <source>
        <dbReference type="ARBA" id="ARBA00022692"/>
    </source>
</evidence>
<dbReference type="PANTHER" id="PTHR30588">
    <property type="entry name" value="BRANCHED-CHAIN AMINO ACID TRANSPORT SYSTEM 2 CARRIER PROTEIN"/>
    <property type="match status" value="1"/>
</dbReference>
<organism evidence="10 11">
    <name type="scientific">Muriicola marianensis</name>
    <dbReference type="NCBI Taxonomy" id="1324801"/>
    <lineage>
        <taxon>Bacteria</taxon>
        <taxon>Pseudomonadati</taxon>
        <taxon>Bacteroidota</taxon>
        <taxon>Flavobacteriia</taxon>
        <taxon>Flavobacteriales</taxon>
        <taxon>Flavobacteriaceae</taxon>
        <taxon>Muriicola</taxon>
    </lineage>
</organism>
<comment type="similarity">
    <text evidence="2">Belongs to the branched chain amino acid transporter family.</text>
</comment>
<dbReference type="Proteomes" id="UP000625780">
    <property type="component" value="Unassembled WGS sequence"/>
</dbReference>
<keyword evidence="8 9" id="KW-0472">Membrane</keyword>
<reference evidence="11" key="1">
    <citation type="journal article" date="2019" name="Int. J. Syst. Evol. Microbiol.">
        <title>The Global Catalogue of Microorganisms (GCM) 10K type strain sequencing project: providing services to taxonomists for standard genome sequencing and annotation.</title>
        <authorList>
            <consortium name="The Broad Institute Genomics Platform"/>
            <consortium name="The Broad Institute Genome Sequencing Center for Infectious Disease"/>
            <person name="Wu L."/>
            <person name="Ma J."/>
        </authorList>
    </citation>
    <scope>NUCLEOTIDE SEQUENCE [LARGE SCALE GENOMIC DNA]</scope>
    <source>
        <strain evidence="11">CGMCC 1.12606</strain>
    </source>
</reference>
<feature type="transmembrane region" description="Helical" evidence="9">
    <location>
        <begin position="160"/>
        <end position="180"/>
    </location>
</feature>
<feature type="transmembrane region" description="Helical" evidence="9">
    <location>
        <begin position="55"/>
        <end position="75"/>
    </location>
</feature>
<name>A0ABQ1QZ75_9FLAO</name>
<keyword evidence="7 9" id="KW-1133">Transmembrane helix</keyword>